<evidence type="ECO:0000256" key="9">
    <source>
        <dbReference type="ARBA" id="ARBA00023136"/>
    </source>
</evidence>
<evidence type="ECO:0000259" key="11">
    <source>
        <dbReference type="PROSITE" id="PS52015"/>
    </source>
</evidence>
<comment type="subcellular location">
    <subcellularLocation>
        <location evidence="1">Cell inner membrane</location>
        <topology evidence="1">Single-pass membrane protein</topology>
        <orientation evidence="1">Periplasmic side</orientation>
    </subcellularLocation>
</comment>
<keyword evidence="9" id="KW-0472">Membrane</keyword>
<gene>
    <name evidence="12" type="ORF">ACFSOX_00780</name>
</gene>
<dbReference type="InterPro" id="IPR037682">
    <property type="entry name" value="TonB_C"/>
</dbReference>
<dbReference type="Pfam" id="PF03544">
    <property type="entry name" value="TonB_C"/>
    <property type="match status" value="1"/>
</dbReference>
<evidence type="ECO:0000256" key="2">
    <source>
        <dbReference type="ARBA" id="ARBA00006555"/>
    </source>
</evidence>
<feature type="compositionally biased region" description="Low complexity" evidence="10">
    <location>
        <begin position="96"/>
        <end position="107"/>
    </location>
</feature>
<feature type="region of interest" description="Disordered" evidence="10">
    <location>
        <begin position="1"/>
        <end position="23"/>
    </location>
</feature>
<evidence type="ECO:0000313" key="13">
    <source>
        <dbReference type="Proteomes" id="UP001597314"/>
    </source>
</evidence>
<dbReference type="PROSITE" id="PS52015">
    <property type="entry name" value="TONB_CTD"/>
    <property type="match status" value="1"/>
</dbReference>
<feature type="compositionally biased region" description="Pro residues" evidence="10">
    <location>
        <begin position="150"/>
        <end position="162"/>
    </location>
</feature>
<dbReference type="PANTHER" id="PTHR33446">
    <property type="entry name" value="PROTEIN TONB-RELATED"/>
    <property type="match status" value="1"/>
</dbReference>
<feature type="compositionally biased region" description="Low complexity" evidence="10">
    <location>
        <begin position="163"/>
        <end position="192"/>
    </location>
</feature>
<evidence type="ECO:0000256" key="4">
    <source>
        <dbReference type="ARBA" id="ARBA00022475"/>
    </source>
</evidence>
<dbReference type="RefSeq" id="WP_378475889.1">
    <property type="nucleotide sequence ID" value="NZ_JBHUIW010000001.1"/>
</dbReference>
<dbReference type="InterPro" id="IPR006260">
    <property type="entry name" value="TonB/TolA_C"/>
</dbReference>
<keyword evidence="3" id="KW-0813">Transport</keyword>
<protein>
    <submittedName>
        <fullName evidence="12">Energy transducer TonB</fullName>
    </submittedName>
</protein>
<feature type="compositionally biased region" description="Pro residues" evidence="10">
    <location>
        <begin position="108"/>
        <end position="133"/>
    </location>
</feature>
<proteinExistence type="inferred from homology"/>
<evidence type="ECO:0000256" key="8">
    <source>
        <dbReference type="ARBA" id="ARBA00022989"/>
    </source>
</evidence>
<keyword evidence="8" id="KW-1133">Transmembrane helix</keyword>
<keyword evidence="6" id="KW-0812">Transmembrane</keyword>
<evidence type="ECO:0000256" key="3">
    <source>
        <dbReference type="ARBA" id="ARBA00022448"/>
    </source>
</evidence>
<feature type="region of interest" description="Disordered" evidence="10">
    <location>
        <begin position="96"/>
        <end position="192"/>
    </location>
</feature>
<accession>A0ABW5AEY7</accession>
<evidence type="ECO:0000313" key="12">
    <source>
        <dbReference type="EMBL" id="MFD2180675.1"/>
    </source>
</evidence>
<evidence type="ECO:0000256" key="1">
    <source>
        <dbReference type="ARBA" id="ARBA00004383"/>
    </source>
</evidence>
<dbReference type="Gene3D" id="3.30.1150.10">
    <property type="match status" value="1"/>
</dbReference>
<keyword evidence="7" id="KW-0653">Protein transport</keyword>
<feature type="compositionally biased region" description="Basic and acidic residues" evidence="10">
    <location>
        <begin position="134"/>
        <end position="146"/>
    </location>
</feature>
<sequence length="298" mass="29880">MDFTADRDPPTTEPAADSLPAGMAGLTAERAAPAVSVGGDVAHWRTAVLLALGLHAAVAGALLARPASPPPDPDGGAPVVVIELAVVAAAPETPPADLAPAPVAEAAPEPPPPPLEAAPPEPVVDEPPPPTEPSPERSPEPPKPADPDGIPEPTPPLPPPKAAEPLPVAEPPVAAAPPAAATPAPKPATAAPGVVAQAPPAVMARWQTLLLAELHRKKRYPGAARGRTGTARVAFTIDRDGHVLTRSIATSSGSAVLDAEALALLDRVSPLPAPPPELAEAALSFVVPVRFTKSAAAR</sequence>
<comment type="caution">
    <text evidence="12">The sequence shown here is derived from an EMBL/GenBank/DDBJ whole genome shotgun (WGS) entry which is preliminary data.</text>
</comment>
<evidence type="ECO:0000256" key="10">
    <source>
        <dbReference type="SAM" id="MobiDB-lite"/>
    </source>
</evidence>
<feature type="domain" description="TonB C-terminal" evidence="11">
    <location>
        <begin position="205"/>
        <end position="298"/>
    </location>
</feature>
<evidence type="ECO:0000256" key="5">
    <source>
        <dbReference type="ARBA" id="ARBA00022519"/>
    </source>
</evidence>
<dbReference type="InterPro" id="IPR051045">
    <property type="entry name" value="TonB-dependent_transducer"/>
</dbReference>
<comment type="similarity">
    <text evidence="2">Belongs to the TonB family.</text>
</comment>
<evidence type="ECO:0000256" key="6">
    <source>
        <dbReference type="ARBA" id="ARBA00022692"/>
    </source>
</evidence>
<keyword evidence="13" id="KW-1185">Reference proteome</keyword>
<dbReference type="PRINTS" id="PR01217">
    <property type="entry name" value="PRICHEXTENSN"/>
</dbReference>
<dbReference type="SUPFAM" id="SSF74653">
    <property type="entry name" value="TolA/TonB C-terminal domain"/>
    <property type="match status" value="1"/>
</dbReference>
<dbReference type="NCBIfam" id="TIGR01352">
    <property type="entry name" value="tonB_Cterm"/>
    <property type="match status" value="1"/>
</dbReference>
<dbReference type="PANTHER" id="PTHR33446:SF2">
    <property type="entry name" value="PROTEIN TONB"/>
    <property type="match status" value="1"/>
</dbReference>
<feature type="compositionally biased region" description="Basic and acidic residues" evidence="10">
    <location>
        <begin position="1"/>
        <end position="10"/>
    </location>
</feature>
<reference evidence="13" key="1">
    <citation type="journal article" date="2019" name="Int. J. Syst. Evol. Microbiol.">
        <title>The Global Catalogue of Microorganisms (GCM) 10K type strain sequencing project: providing services to taxonomists for standard genome sequencing and annotation.</title>
        <authorList>
            <consortium name="The Broad Institute Genomics Platform"/>
            <consortium name="The Broad Institute Genome Sequencing Center for Infectious Disease"/>
            <person name="Wu L."/>
            <person name="Ma J."/>
        </authorList>
    </citation>
    <scope>NUCLEOTIDE SEQUENCE [LARGE SCALE GENOMIC DNA]</scope>
    <source>
        <strain evidence="13">CGMCC 1.6774</strain>
    </source>
</reference>
<keyword evidence="4" id="KW-1003">Cell membrane</keyword>
<name>A0ABW5AEY7_9BRAD</name>
<organism evidence="12 13">
    <name type="scientific">Rhodoplanes azumiensis</name>
    <dbReference type="NCBI Taxonomy" id="1897628"/>
    <lineage>
        <taxon>Bacteria</taxon>
        <taxon>Pseudomonadati</taxon>
        <taxon>Pseudomonadota</taxon>
        <taxon>Alphaproteobacteria</taxon>
        <taxon>Hyphomicrobiales</taxon>
        <taxon>Nitrobacteraceae</taxon>
        <taxon>Rhodoplanes</taxon>
    </lineage>
</organism>
<dbReference type="EMBL" id="JBHUIW010000001">
    <property type="protein sequence ID" value="MFD2180675.1"/>
    <property type="molecule type" value="Genomic_DNA"/>
</dbReference>
<keyword evidence="5" id="KW-0997">Cell inner membrane</keyword>
<evidence type="ECO:0000256" key="7">
    <source>
        <dbReference type="ARBA" id="ARBA00022927"/>
    </source>
</evidence>
<dbReference type="Proteomes" id="UP001597314">
    <property type="component" value="Unassembled WGS sequence"/>
</dbReference>